<accession>A0A2N0ATA2</accession>
<reference evidence="2" key="3">
    <citation type="submission" date="2022-06" db="EMBL/GenBank/DDBJ databases">
        <title>Leptospira isolates from biofilms formed at urban environments.</title>
        <authorList>
            <person name="Ribeiro P.S."/>
            <person name="Sousa T."/>
            <person name="Carvalho N."/>
            <person name="Aburjaile F."/>
            <person name="Neves F."/>
            <person name="Oliveira D."/>
            <person name="Blanco L."/>
            <person name="Lima J."/>
            <person name="Costa F."/>
            <person name="Brenig B."/>
            <person name="Soares S."/>
            <person name="Ramos R."/>
            <person name="Goes-Neto A."/>
            <person name="Matiuzzi M."/>
            <person name="Azevedo V."/>
            <person name="Ristow P."/>
        </authorList>
    </citation>
    <scope>NUCLEOTIDE SEQUENCE</scope>
    <source>
        <strain evidence="2">VSF7</strain>
    </source>
</reference>
<protein>
    <submittedName>
        <fullName evidence="2">AtpZ/AtpI family protein</fullName>
    </submittedName>
</protein>
<gene>
    <name evidence="3" type="ORF">EHQ60_13065</name>
    <name evidence="2" type="ORF">ND810_06890</name>
</gene>
<evidence type="ECO:0000313" key="4">
    <source>
        <dbReference type="Proteomes" id="UP000297352"/>
    </source>
</evidence>
<feature type="transmembrane region" description="Helical" evidence="1">
    <location>
        <begin position="31"/>
        <end position="49"/>
    </location>
</feature>
<dbReference type="Proteomes" id="UP000297352">
    <property type="component" value="Unassembled WGS sequence"/>
</dbReference>
<evidence type="ECO:0000313" key="3">
    <source>
        <dbReference type="EMBL" id="TGL68797.1"/>
    </source>
</evidence>
<keyword evidence="4" id="KW-1185">Reference proteome</keyword>
<evidence type="ECO:0000313" key="2">
    <source>
        <dbReference type="EMBL" id="MCW7514877.1"/>
    </source>
</evidence>
<evidence type="ECO:0000313" key="5">
    <source>
        <dbReference type="Proteomes" id="UP001209694"/>
    </source>
</evidence>
<reference evidence="3" key="1">
    <citation type="submission" date="2018-10" db="EMBL/GenBank/DDBJ databases">
        <authorList>
            <person name="Vincent A.T."/>
            <person name="Schiettekatte O."/>
            <person name="Bourhy P."/>
            <person name="Veyrier F.J."/>
            <person name="Picardeau M."/>
        </authorList>
    </citation>
    <scope>NUCLEOTIDE SEQUENCE</scope>
    <source>
        <strain evidence="3">201702449</strain>
    </source>
</reference>
<dbReference type="GeneID" id="93339850"/>
<comment type="caution">
    <text evidence="2">The sequence shown here is derived from an EMBL/GenBank/DDBJ whole genome shotgun (WGS) entry which is preliminary data.</text>
</comment>
<dbReference type="EMBL" id="RQGI01000049">
    <property type="protein sequence ID" value="TGL68797.1"/>
    <property type="molecule type" value="Genomic_DNA"/>
</dbReference>
<name>A0A2N0ATA2_9LEPT</name>
<keyword evidence="1" id="KW-0812">Transmembrane</keyword>
<dbReference type="AlphaFoldDB" id="A0A2N0ATA2"/>
<dbReference type="RefSeq" id="WP_100718425.1">
    <property type="nucleotide sequence ID" value="NZ_JAIZBN010000001.1"/>
</dbReference>
<dbReference type="Proteomes" id="UP001209694">
    <property type="component" value="Unassembled WGS sequence"/>
</dbReference>
<organism evidence="2 5">
    <name type="scientific">Leptospira levettii</name>
    <dbReference type="NCBI Taxonomy" id="2023178"/>
    <lineage>
        <taxon>Bacteria</taxon>
        <taxon>Pseudomonadati</taxon>
        <taxon>Spirochaetota</taxon>
        <taxon>Spirochaetia</taxon>
        <taxon>Leptospirales</taxon>
        <taxon>Leptospiraceae</taxon>
        <taxon>Leptospira</taxon>
    </lineage>
</organism>
<keyword evidence="1" id="KW-0472">Membrane</keyword>
<dbReference type="InterPro" id="IPR032820">
    <property type="entry name" value="ATPase_put"/>
</dbReference>
<keyword evidence="1" id="KW-1133">Transmembrane helix</keyword>
<sequence>MAGAGFEFVSSIVFFVIGGYYLDGYLQSEPLWLLVGFFLGFAFAFYSLIKRAKENE</sequence>
<reference evidence="3" key="2">
    <citation type="journal article" date="2019" name="PLoS Negl. Trop. Dis.">
        <title>Revisiting the worldwide diversity of Leptospira species in the environment.</title>
        <authorList>
            <person name="Vincent A.T."/>
            <person name="Schiettekatte O."/>
            <person name="Bourhy P."/>
            <person name="Veyrier F.J."/>
            <person name="Picardeau M."/>
        </authorList>
    </citation>
    <scope>NUCLEOTIDE SEQUENCE</scope>
    <source>
        <strain evidence="3">201702449</strain>
    </source>
</reference>
<proteinExistence type="predicted"/>
<dbReference type="Pfam" id="PF09527">
    <property type="entry name" value="ATPase_gene1"/>
    <property type="match status" value="1"/>
</dbReference>
<evidence type="ECO:0000256" key="1">
    <source>
        <dbReference type="SAM" id="Phobius"/>
    </source>
</evidence>
<dbReference type="EMBL" id="JAMQQD010000002">
    <property type="protein sequence ID" value="MCW7514877.1"/>
    <property type="molecule type" value="Genomic_DNA"/>
</dbReference>